<dbReference type="Proteomes" id="UP001305521">
    <property type="component" value="Chromosome"/>
</dbReference>
<keyword evidence="3" id="KW-1003">Cell membrane</keyword>
<comment type="similarity">
    <text evidence="2">Belongs to the DoxX family.</text>
</comment>
<dbReference type="PANTHER" id="PTHR33452">
    <property type="entry name" value="OXIDOREDUCTASE CATD-RELATED"/>
    <property type="match status" value="1"/>
</dbReference>
<evidence type="ECO:0000256" key="6">
    <source>
        <dbReference type="ARBA" id="ARBA00023136"/>
    </source>
</evidence>
<comment type="subcellular location">
    <subcellularLocation>
        <location evidence="1">Cell membrane</location>
        <topology evidence="1">Multi-pass membrane protein</topology>
    </subcellularLocation>
</comment>
<accession>A0ABZ0PK84</accession>
<feature type="transmembrane region" description="Helical" evidence="7">
    <location>
        <begin position="46"/>
        <end position="67"/>
    </location>
</feature>
<evidence type="ECO:0000256" key="1">
    <source>
        <dbReference type="ARBA" id="ARBA00004651"/>
    </source>
</evidence>
<evidence type="ECO:0000313" key="9">
    <source>
        <dbReference type="Proteomes" id="UP001305521"/>
    </source>
</evidence>
<dbReference type="RefSeq" id="WP_318650121.1">
    <property type="nucleotide sequence ID" value="NZ_CP137852.1"/>
</dbReference>
<protein>
    <submittedName>
        <fullName evidence="8">DoxX family protein</fullName>
    </submittedName>
</protein>
<proteinExistence type="inferred from homology"/>
<feature type="transmembrane region" description="Helical" evidence="7">
    <location>
        <begin position="74"/>
        <end position="95"/>
    </location>
</feature>
<feature type="transmembrane region" description="Helical" evidence="7">
    <location>
        <begin position="7"/>
        <end position="26"/>
    </location>
</feature>
<evidence type="ECO:0000313" key="8">
    <source>
        <dbReference type="EMBL" id="WPB86145.1"/>
    </source>
</evidence>
<name>A0ABZ0PK84_9PROT</name>
<dbReference type="EMBL" id="CP137852">
    <property type="protein sequence ID" value="WPB86145.1"/>
    <property type="molecule type" value="Genomic_DNA"/>
</dbReference>
<sequence length="133" mass="14625">MPATAPYAALLLRVTMGVLFLAHAFVWKIWTAGMVHVVPWFVSQGYPAWFAWFVTGLEALGGILLILGWQTRWVALVLAGLMAGIVRQQFGNGWIYSSTHGGWEYPAFWTMALISLALLGPGAFAWRGRGKAS</sequence>
<evidence type="ECO:0000256" key="3">
    <source>
        <dbReference type="ARBA" id="ARBA00022475"/>
    </source>
</evidence>
<dbReference type="InterPro" id="IPR032808">
    <property type="entry name" value="DoxX"/>
</dbReference>
<gene>
    <name evidence="8" type="ORF">R9Z33_04560</name>
</gene>
<evidence type="ECO:0000256" key="4">
    <source>
        <dbReference type="ARBA" id="ARBA00022692"/>
    </source>
</evidence>
<keyword evidence="9" id="KW-1185">Reference proteome</keyword>
<evidence type="ECO:0000256" key="5">
    <source>
        <dbReference type="ARBA" id="ARBA00022989"/>
    </source>
</evidence>
<keyword evidence="6 7" id="KW-0472">Membrane</keyword>
<dbReference type="Pfam" id="PF07681">
    <property type="entry name" value="DoxX"/>
    <property type="match status" value="1"/>
</dbReference>
<keyword evidence="5 7" id="KW-1133">Transmembrane helix</keyword>
<dbReference type="PANTHER" id="PTHR33452:SF1">
    <property type="entry name" value="INNER MEMBRANE PROTEIN YPHA-RELATED"/>
    <property type="match status" value="1"/>
</dbReference>
<feature type="transmembrane region" description="Helical" evidence="7">
    <location>
        <begin position="107"/>
        <end position="126"/>
    </location>
</feature>
<dbReference type="InterPro" id="IPR051907">
    <property type="entry name" value="DoxX-like_oxidoreductase"/>
</dbReference>
<organism evidence="8 9">
    <name type="scientific">Sediminicoccus rosea</name>
    <dbReference type="NCBI Taxonomy" id="1225128"/>
    <lineage>
        <taxon>Bacteria</taxon>
        <taxon>Pseudomonadati</taxon>
        <taxon>Pseudomonadota</taxon>
        <taxon>Alphaproteobacteria</taxon>
        <taxon>Acetobacterales</taxon>
        <taxon>Roseomonadaceae</taxon>
        <taxon>Sediminicoccus</taxon>
    </lineage>
</organism>
<reference evidence="8 9" key="1">
    <citation type="submission" date="2023-11" db="EMBL/GenBank/DDBJ databases">
        <title>Arctic aerobic anoxygenic photoheterotroph Sediminicoccus rosea KRV36 adapts its photosynthesis to long days of polar summer.</title>
        <authorList>
            <person name="Tomasch J."/>
            <person name="Kopejtka K."/>
            <person name="Bily T."/>
            <person name="Gardiner A.T."/>
            <person name="Gardian Z."/>
            <person name="Shivaramu S."/>
            <person name="Koblizek M."/>
            <person name="Engelhardt F."/>
            <person name="Kaftan D."/>
        </authorList>
    </citation>
    <scope>NUCLEOTIDE SEQUENCE [LARGE SCALE GENOMIC DNA]</scope>
    <source>
        <strain evidence="8 9">R-30</strain>
    </source>
</reference>
<evidence type="ECO:0000256" key="7">
    <source>
        <dbReference type="SAM" id="Phobius"/>
    </source>
</evidence>
<evidence type="ECO:0000256" key="2">
    <source>
        <dbReference type="ARBA" id="ARBA00006679"/>
    </source>
</evidence>
<keyword evidence="4 7" id="KW-0812">Transmembrane</keyword>